<dbReference type="EMBL" id="CP049055">
    <property type="protein sequence ID" value="QII09845.1"/>
    <property type="molecule type" value="Genomic_DNA"/>
</dbReference>
<dbReference type="Proteomes" id="UP000501926">
    <property type="component" value="Chromosome"/>
</dbReference>
<accession>Q1Q0C3</accession>
<evidence type="ECO:0000313" key="2">
    <source>
        <dbReference type="EMBL" id="QII09845.1"/>
    </source>
</evidence>
<dbReference type="EMBL" id="CT573072">
    <property type="protein sequence ID" value="CAJ72776.1"/>
    <property type="molecule type" value="Genomic_DNA"/>
</dbReference>
<evidence type="ECO:0000313" key="1">
    <source>
        <dbReference type="EMBL" id="CAJ72776.1"/>
    </source>
</evidence>
<reference evidence="1" key="1">
    <citation type="journal article" date="2006" name="Nature">
        <title>Deciphering the evolution and metabolism of an anammox bacterium from a community genome.</title>
        <authorList>
            <person name="Strous M."/>
            <person name="Pelletier E."/>
            <person name="Mangenot S."/>
            <person name="Rattei T."/>
            <person name="Lehner A."/>
            <person name="Taylor M.W."/>
            <person name="Horn M."/>
            <person name="Daims H."/>
            <person name="Bartol-Mavel D."/>
            <person name="Wincker P."/>
            <person name="Barbe V."/>
            <person name="Fonknechten N."/>
            <person name="Vallenet D."/>
            <person name="Segurens B."/>
            <person name="Schenowitz-Truong C."/>
            <person name="Medigue C."/>
            <person name="Collingro A."/>
            <person name="Snel B."/>
            <person name="Dutilh B.E."/>
            <person name="OpDenCamp H.J.M."/>
            <person name="vanDerDrift C."/>
            <person name="Cirpus I."/>
            <person name="vanDePas-Schoonen K.T."/>
            <person name="Harhangi H.R."/>
            <person name="vanNiftrik L."/>
            <person name="Schmid M."/>
            <person name="Keltjens J."/>
            <person name="vanDeVossenberg J."/>
            <person name="Kartal B."/>
            <person name="Meier H."/>
            <person name="Frishman D."/>
            <person name="Huynen M.A."/>
            <person name="Mewes H."/>
            <person name="Weissenbach J."/>
            <person name="Jetten M.S.M."/>
            <person name="Wagner M."/>
            <person name="LePaslier D."/>
        </authorList>
    </citation>
    <scope>NUCLEOTIDE SEQUENCE</scope>
</reference>
<reference evidence="1" key="2">
    <citation type="submission" date="2006-01" db="EMBL/GenBank/DDBJ databases">
        <authorList>
            <person name="Genoscope"/>
        </authorList>
    </citation>
    <scope>NUCLEOTIDE SEQUENCE</scope>
</reference>
<name>Q1Q0C3_KUEST</name>
<organism evidence="1">
    <name type="scientific">Kuenenia stuttgartiensis</name>
    <dbReference type="NCBI Taxonomy" id="174633"/>
    <lineage>
        <taxon>Bacteria</taxon>
        <taxon>Pseudomonadati</taxon>
        <taxon>Planctomycetota</taxon>
        <taxon>Candidatus Brocadiia</taxon>
        <taxon>Candidatus Brocadiales</taxon>
        <taxon>Candidatus Brocadiaceae</taxon>
        <taxon>Candidatus Kuenenia</taxon>
    </lineage>
</organism>
<protein>
    <submittedName>
        <fullName evidence="1">Uncharacterized protein</fullName>
    </submittedName>
</protein>
<proteinExistence type="predicted"/>
<reference evidence="2 3" key="3">
    <citation type="submission" date="2020-02" db="EMBL/GenBank/DDBJ databases">
        <title>Newly sequenced genome of strain CSTR1 showed variability in Candidatus Kuenenia stuttgartiensis genomes.</title>
        <authorList>
            <person name="Ding C."/>
            <person name="Adrian L."/>
        </authorList>
    </citation>
    <scope>NUCLEOTIDE SEQUENCE [LARGE SCALE GENOMIC DNA]</scope>
    <source>
        <strain evidence="2 3">CSTR1</strain>
    </source>
</reference>
<sequence>MDCLHAGFGNDIALNFRKCGRLNISFFAKSSCINPCFGCIRLMFSDIAAIICDNDRNKRIIFSPWSRQGSLHNRRYHSSLLPQCY</sequence>
<dbReference type="AlphaFoldDB" id="Q1Q0C3"/>
<gene>
    <name evidence="2" type="ORF">KsCSTR_04660</name>
    <name evidence="1" type="ORF">kustd2031</name>
</gene>
<evidence type="ECO:0000313" key="3">
    <source>
        <dbReference type="Proteomes" id="UP000501926"/>
    </source>
</evidence>